<gene>
    <name evidence="5" type="ORF">CLV71_101449</name>
</gene>
<feature type="transmembrane region" description="Helical" evidence="4">
    <location>
        <begin position="20"/>
        <end position="40"/>
    </location>
</feature>
<dbReference type="AlphaFoldDB" id="A0A4R7W611"/>
<organism evidence="5 6">
    <name type="scientific">Actinophytocola oryzae</name>
    <dbReference type="NCBI Taxonomy" id="502181"/>
    <lineage>
        <taxon>Bacteria</taxon>
        <taxon>Bacillati</taxon>
        <taxon>Actinomycetota</taxon>
        <taxon>Actinomycetes</taxon>
        <taxon>Pseudonocardiales</taxon>
        <taxon>Pseudonocardiaceae</taxon>
    </lineage>
</organism>
<keyword evidence="5" id="KW-0762">Sugar transport</keyword>
<reference evidence="5 6" key="1">
    <citation type="submission" date="2019-03" db="EMBL/GenBank/DDBJ databases">
        <title>Genomic Encyclopedia of Archaeal and Bacterial Type Strains, Phase II (KMG-II): from individual species to whole genera.</title>
        <authorList>
            <person name="Goeker M."/>
        </authorList>
    </citation>
    <scope>NUCLEOTIDE SEQUENCE [LARGE SCALE GENOMIC DNA]</scope>
    <source>
        <strain evidence="5 6">DSM 45499</strain>
    </source>
</reference>
<protein>
    <submittedName>
        <fullName evidence="5">Multiple sugar transport system substrate-binding protein</fullName>
    </submittedName>
</protein>
<evidence type="ECO:0000256" key="2">
    <source>
        <dbReference type="ARBA" id="ARBA00022448"/>
    </source>
</evidence>
<keyword evidence="4" id="KW-1133">Transmembrane helix</keyword>
<keyword evidence="4" id="KW-0812">Transmembrane</keyword>
<keyword evidence="4" id="KW-0472">Membrane</keyword>
<feature type="transmembrane region" description="Helical" evidence="4">
    <location>
        <begin position="107"/>
        <end position="125"/>
    </location>
</feature>
<evidence type="ECO:0000313" key="5">
    <source>
        <dbReference type="EMBL" id="TDV57578.1"/>
    </source>
</evidence>
<evidence type="ECO:0000313" key="6">
    <source>
        <dbReference type="Proteomes" id="UP000294927"/>
    </source>
</evidence>
<keyword evidence="6" id="KW-1185">Reference proteome</keyword>
<proteinExistence type="inferred from homology"/>
<feature type="transmembrane region" description="Helical" evidence="4">
    <location>
        <begin position="52"/>
        <end position="73"/>
    </location>
</feature>
<dbReference type="GO" id="GO:0042956">
    <property type="term" value="P:maltodextrin transmembrane transport"/>
    <property type="evidence" value="ECO:0007669"/>
    <property type="project" value="TreeGrafter"/>
</dbReference>
<evidence type="ECO:0000256" key="4">
    <source>
        <dbReference type="SAM" id="Phobius"/>
    </source>
</evidence>
<accession>A0A4R7W611</accession>
<dbReference type="Pfam" id="PF13416">
    <property type="entry name" value="SBP_bac_8"/>
    <property type="match status" value="1"/>
</dbReference>
<dbReference type="PANTHER" id="PTHR30061:SF50">
    <property type="entry name" value="MALTOSE_MALTODEXTRIN-BINDING PERIPLASMIC PROTEIN"/>
    <property type="match status" value="1"/>
</dbReference>
<dbReference type="SUPFAM" id="SSF53850">
    <property type="entry name" value="Periplasmic binding protein-like II"/>
    <property type="match status" value="1"/>
</dbReference>
<dbReference type="Gene3D" id="3.40.190.10">
    <property type="entry name" value="Periplasmic binding protein-like II"/>
    <property type="match status" value="2"/>
</dbReference>
<dbReference type="GO" id="GO:0015768">
    <property type="term" value="P:maltose transport"/>
    <property type="evidence" value="ECO:0007669"/>
    <property type="project" value="TreeGrafter"/>
</dbReference>
<keyword evidence="2" id="KW-0813">Transport</keyword>
<dbReference type="Proteomes" id="UP000294927">
    <property type="component" value="Unassembled WGS sequence"/>
</dbReference>
<keyword evidence="3" id="KW-0732">Signal</keyword>
<evidence type="ECO:0000256" key="1">
    <source>
        <dbReference type="ARBA" id="ARBA00008520"/>
    </source>
</evidence>
<sequence length="529" mass="58057">MQYRGDLDAGEAVIVTRSRVIGLTAITIVLIACTMLGSVLVNVEWPDGPLTWLRVALGAVLLTFSLLCTELLIRVVRDSRRPSRDGRTQKTLELLDRFIAAMARPRRVAAVLVLAVVWLVVAYLAPPVFSTPRAVPEFEPGELVMMSAIDESPSDPRQVLIRQWNYEHPRNRVTVRPVSGEPDVQHGDMVDAANGDEQIDVYLLDVVWMTEFIENGYIRPLDETGLKTDDFIDNVLDLSKDGYRGREGLWALPLNTDAGLIFYRDDLTSAPISWDDVLGGSARTALAAARQEPGASPGLVAANAAQLENEEVLTVTALEAMWAAGGEVVNTDGQPVFNHREIAFDDNARLGLEKLATAYHDRSITHSESGEMDEGKAANAFKDGQTLYMRNWPVMYDNLTSATDKGTVSFGVARLPGHSVLGGQNLSISSRTKNAPAAQAFIEFLTSPASELLLFEAGGFAPTRNSAYDDSTRPYKDMLRGAVVDARPRPFLPNYTEFSKELRKGLIRALNNGGVLEEDFPKELAKKAR</sequence>
<evidence type="ECO:0000256" key="3">
    <source>
        <dbReference type="ARBA" id="ARBA00022729"/>
    </source>
</evidence>
<comment type="caution">
    <text evidence="5">The sequence shown here is derived from an EMBL/GenBank/DDBJ whole genome shotgun (WGS) entry which is preliminary data.</text>
</comment>
<name>A0A4R7W611_9PSEU</name>
<dbReference type="InterPro" id="IPR006059">
    <property type="entry name" value="SBP"/>
</dbReference>
<dbReference type="PANTHER" id="PTHR30061">
    <property type="entry name" value="MALTOSE-BINDING PERIPLASMIC PROTEIN"/>
    <property type="match status" value="1"/>
</dbReference>
<dbReference type="GO" id="GO:1901982">
    <property type="term" value="F:maltose binding"/>
    <property type="evidence" value="ECO:0007669"/>
    <property type="project" value="TreeGrafter"/>
</dbReference>
<comment type="similarity">
    <text evidence="1">Belongs to the bacterial solute-binding protein 1 family.</text>
</comment>
<dbReference type="GO" id="GO:0055052">
    <property type="term" value="C:ATP-binding cassette (ABC) transporter complex, substrate-binding subunit-containing"/>
    <property type="evidence" value="ECO:0007669"/>
    <property type="project" value="TreeGrafter"/>
</dbReference>
<dbReference type="PROSITE" id="PS51257">
    <property type="entry name" value="PROKAR_LIPOPROTEIN"/>
    <property type="match status" value="1"/>
</dbReference>
<dbReference type="EMBL" id="SOCP01000001">
    <property type="protein sequence ID" value="TDV57578.1"/>
    <property type="molecule type" value="Genomic_DNA"/>
</dbReference>